<evidence type="ECO:0000256" key="7">
    <source>
        <dbReference type="ARBA" id="ARBA00022795"/>
    </source>
</evidence>
<gene>
    <name evidence="17" type="ORF">NS331_17305</name>
</gene>
<feature type="region of interest" description="Disordered" evidence="14">
    <location>
        <begin position="154"/>
        <end position="180"/>
    </location>
</feature>
<comment type="function">
    <text evidence="12">Necessary for flagellar biosynthesis. May be involved in translocation of the flagellum.</text>
</comment>
<name>A0A147GQ42_9BURK</name>
<organism evidence="17 18">
    <name type="scientific">Pseudacidovorax intermedius</name>
    <dbReference type="NCBI Taxonomy" id="433924"/>
    <lineage>
        <taxon>Bacteria</taxon>
        <taxon>Pseudomonadati</taxon>
        <taxon>Pseudomonadota</taxon>
        <taxon>Betaproteobacteria</taxon>
        <taxon>Burkholderiales</taxon>
        <taxon>Comamonadaceae</taxon>
        <taxon>Pseudacidovorax</taxon>
    </lineage>
</organism>
<comment type="similarity">
    <text evidence="2">Belongs to the GTP-binding SRP family.</text>
</comment>
<dbReference type="Proteomes" id="UP000072741">
    <property type="component" value="Unassembled WGS sequence"/>
</dbReference>
<dbReference type="GO" id="GO:0005525">
    <property type="term" value="F:GTP binding"/>
    <property type="evidence" value="ECO:0007669"/>
    <property type="project" value="UniProtKB-UniRule"/>
</dbReference>
<feature type="domain" description="SRP54-type proteins GTP-binding" evidence="16">
    <location>
        <begin position="296"/>
        <end position="486"/>
    </location>
</feature>
<dbReference type="Gene3D" id="3.40.50.300">
    <property type="entry name" value="P-loop containing nucleotide triphosphate hydrolases"/>
    <property type="match status" value="1"/>
</dbReference>
<dbReference type="GO" id="GO:0003924">
    <property type="term" value="F:GTPase activity"/>
    <property type="evidence" value="ECO:0007669"/>
    <property type="project" value="UniProtKB-UniRule"/>
</dbReference>
<dbReference type="PANTHER" id="PTHR43134:SF3">
    <property type="entry name" value="FLAGELLAR BIOSYNTHESIS PROTEIN FLHF"/>
    <property type="match status" value="1"/>
</dbReference>
<keyword evidence="5" id="KW-1003">Cell membrane</keyword>
<evidence type="ECO:0000256" key="11">
    <source>
        <dbReference type="ARBA" id="ARBA00023225"/>
    </source>
</evidence>
<evidence type="ECO:0000256" key="6">
    <source>
        <dbReference type="ARBA" id="ARBA00022741"/>
    </source>
</evidence>
<feature type="domain" description="AAA+ ATPase" evidence="15">
    <location>
        <begin position="295"/>
        <end position="445"/>
    </location>
</feature>
<evidence type="ECO:0000256" key="5">
    <source>
        <dbReference type="ARBA" id="ARBA00022475"/>
    </source>
</evidence>
<reference evidence="17 18" key="1">
    <citation type="journal article" date="2016" name="Front. Microbiol.">
        <title>Genomic Resource of Rice Seed Associated Bacteria.</title>
        <authorList>
            <person name="Midha S."/>
            <person name="Bansal K."/>
            <person name="Sharma S."/>
            <person name="Kumar N."/>
            <person name="Patil P.P."/>
            <person name="Chaudhry V."/>
            <person name="Patil P.B."/>
        </authorList>
    </citation>
    <scope>NUCLEOTIDE SEQUENCE [LARGE SCALE GENOMIC DNA]</scope>
    <source>
        <strain evidence="17 18">NS331</strain>
    </source>
</reference>
<dbReference type="GO" id="GO:0006614">
    <property type="term" value="P:SRP-dependent cotranslational protein targeting to membrane"/>
    <property type="evidence" value="ECO:0007669"/>
    <property type="project" value="UniProtKB-UniRule"/>
</dbReference>
<evidence type="ECO:0000256" key="2">
    <source>
        <dbReference type="ARBA" id="ARBA00008531"/>
    </source>
</evidence>
<dbReference type="AlphaFoldDB" id="A0A147GQ42"/>
<dbReference type="EMBL" id="LDSL01000113">
    <property type="protein sequence ID" value="KTT17498.1"/>
    <property type="molecule type" value="Genomic_DNA"/>
</dbReference>
<dbReference type="InterPro" id="IPR003593">
    <property type="entry name" value="AAA+_ATPase"/>
</dbReference>
<evidence type="ECO:0000313" key="18">
    <source>
        <dbReference type="Proteomes" id="UP000072741"/>
    </source>
</evidence>
<evidence type="ECO:0000256" key="4">
    <source>
        <dbReference type="ARBA" id="ARBA00022448"/>
    </source>
</evidence>
<evidence type="ECO:0000256" key="12">
    <source>
        <dbReference type="ARBA" id="ARBA00025337"/>
    </source>
</evidence>
<dbReference type="NCBIfam" id="TIGR03499">
    <property type="entry name" value="FlhF"/>
    <property type="match status" value="1"/>
</dbReference>
<evidence type="ECO:0000259" key="16">
    <source>
        <dbReference type="SMART" id="SM00962"/>
    </source>
</evidence>
<evidence type="ECO:0000256" key="9">
    <source>
        <dbReference type="ARBA" id="ARBA00023134"/>
    </source>
</evidence>
<dbReference type="PANTHER" id="PTHR43134">
    <property type="entry name" value="SIGNAL RECOGNITION PARTICLE RECEPTOR SUBUNIT ALPHA"/>
    <property type="match status" value="1"/>
</dbReference>
<evidence type="ECO:0000256" key="14">
    <source>
        <dbReference type="SAM" id="MobiDB-lite"/>
    </source>
</evidence>
<dbReference type="InterPro" id="IPR020006">
    <property type="entry name" value="FlhF"/>
</dbReference>
<dbReference type="GO" id="GO:0015031">
    <property type="term" value="P:protein transport"/>
    <property type="evidence" value="ECO:0007669"/>
    <property type="project" value="UniProtKB-KW"/>
</dbReference>
<dbReference type="SMART" id="SM00962">
    <property type="entry name" value="SRP54"/>
    <property type="match status" value="1"/>
</dbReference>
<proteinExistence type="inferred from homology"/>
<dbReference type="InterPro" id="IPR047040">
    <property type="entry name" value="FlhF__GTPase_dom"/>
</dbReference>
<keyword evidence="7" id="KW-1005">Bacterial flagellum biogenesis</keyword>
<dbReference type="OrthoDB" id="9778554at2"/>
<keyword evidence="10" id="KW-0472">Membrane</keyword>
<dbReference type="InterPro" id="IPR027417">
    <property type="entry name" value="P-loop_NTPase"/>
</dbReference>
<keyword evidence="8" id="KW-0653">Protein transport</keyword>
<dbReference type="GO" id="GO:0005047">
    <property type="term" value="F:signal recognition particle binding"/>
    <property type="evidence" value="ECO:0007669"/>
    <property type="project" value="TreeGrafter"/>
</dbReference>
<evidence type="ECO:0000313" key="17">
    <source>
        <dbReference type="EMBL" id="KTT17498.1"/>
    </source>
</evidence>
<dbReference type="GO" id="GO:0044781">
    <property type="term" value="P:bacterial-type flagellum organization"/>
    <property type="evidence" value="ECO:0007669"/>
    <property type="project" value="UniProtKB-UniRule"/>
</dbReference>
<keyword evidence="18" id="KW-1185">Reference proteome</keyword>
<dbReference type="Pfam" id="PF00448">
    <property type="entry name" value="SRP54"/>
    <property type="match status" value="1"/>
</dbReference>
<keyword evidence="6" id="KW-0547">Nucleotide-binding</keyword>
<sequence>MNIQRFLAPTAREAMNMARAAFGDGALILSNKQTEQGVEVMAASEESLAGLQKAAAAPAAPTAPPAAAPAPVASAARAAVARAADLNDSSVEDDANRLAMSTLSFQDFVRERMLRKQQESAAQAAPVAPAAAAAAVAARAAMAAMPPAAAPIATRKPVVPTPTPAAPAPTPAMQPQAAAWTTAPAQPFAPAAEPIASPAITAPANAEVMAELRALRQMVESRFEAVSWLGRARQDPALAELMLRLVRAGFSAPLVRAVLQPVLPGAAPAAAEAHVMNTFTRLLAIDDEAAPLEDEGGILALVGATGVGKTTAIAKLATLCARAHGAASVGLITLDTQRAGAHEQLRAFGRSIDVVAHQAHDTPALQELLNLLARKRLVLIDTAGHAPHDPRRQVQMGQLALPGVQPLVVLNAGAQGDALDEVAQAFRDDGARHALLTKIDEAVKLGPALDVLMRHGLRLRGLGCGQNVPEDWRPARAAELLRETFNAPLRGAFEPRCVEDLDLLLSPAQCSPRR</sequence>
<comment type="subcellular location">
    <subcellularLocation>
        <location evidence="1">Cell membrane</location>
        <topology evidence="1">Peripheral membrane protein</topology>
        <orientation evidence="1">Cytoplasmic side</orientation>
    </subcellularLocation>
</comment>
<dbReference type="SMART" id="SM00382">
    <property type="entry name" value="AAA"/>
    <property type="match status" value="1"/>
</dbReference>
<keyword evidence="9" id="KW-0342">GTP-binding</keyword>
<keyword evidence="11" id="KW-1006">Bacterial flagellum protein export</keyword>
<dbReference type="CDD" id="cd17873">
    <property type="entry name" value="FlhF"/>
    <property type="match status" value="1"/>
</dbReference>
<evidence type="ECO:0000256" key="1">
    <source>
        <dbReference type="ARBA" id="ARBA00004413"/>
    </source>
</evidence>
<dbReference type="InterPro" id="IPR000897">
    <property type="entry name" value="SRP54_GTPase_dom"/>
</dbReference>
<dbReference type="RefSeq" id="WP_058643204.1">
    <property type="nucleotide sequence ID" value="NZ_LDSL01000113.1"/>
</dbReference>
<accession>A0A147GQ42</accession>
<dbReference type="SUPFAM" id="SSF52540">
    <property type="entry name" value="P-loop containing nucleoside triphosphate hydrolases"/>
    <property type="match status" value="1"/>
</dbReference>
<evidence type="ECO:0000259" key="15">
    <source>
        <dbReference type="SMART" id="SM00382"/>
    </source>
</evidence>
<evidence type="ECO:0000256" key="13">
    <source>
        <dbReference type="NCBIfam" id="TIGR03499"/>
    </source>
</evidence>
<evidence type="ECO:0000256" key="8">
    <source>
        <dbReference type="ARBA" id="ARBA00022927"/>
    </source>
</evidence>
<evidence type="ECO:0000256" key="3">
    <source>
        <dbReference type="ARBA" id="ARBA00014919"/>
    </source>
</evidence>
<protein>
    <recommendedName>
        <fullName evidence="3 13">Flagellar biosynthesis protein FlhF</fullName>
    </recommendedName>
</protein>
<comment type="caution">
    <text evidence="17">The sequence shown here is derived from an EMBL/GenBank/DDBJ whole genome shotgun (WGS) entry which is preliminary data.</text>
</comment>
<feature type="compositionally biased region" description="Pro residues" evidence="14">
    <location>
        <begin position="159"/>
        <end position="172"/>
    </location>
</feature>
<dbReference type="PATRIC" id="fig|433924.3.peg.414"/>
<evidence type="ECO:0000256" key="10">
    <source>
        <dbReference type="ARBA" id="ARBA00023136"/>
    </source>
</evidence>
<dbReference type="GO" id="GO:0005886">
    <property type="term" value="C:plasma membrane"/>
    <property type="evidence" value="ECO:0007669"/>
    <property type="project" value="UniProtKB-SubCell"/>
</dbReference>
<keyword evidence="4" id="KW-0813">Transport</keyword>